<keyword evidence="2" id="KW-1185">Reference proteome</keyword>
<gene>
    <name evidence="1" type="ordered locus">Sterm_0897</name>
</gene>
<protein>
    <submittedName>
        <fullName evidence="1">Uncharacterized protein</fullName>
    </submittedName>
</protein>
<reference evidence="1 2" key="2">
    <citation type="journal article" date="2010" name="Stand. Genomic Sci.">
        <title>Complete genome sequence of Sebaldella termitidis type strain (NCTC 11300).</title>
        <authorList>
            <person name="Harmon-Smith M."/>
            <person name="Celia L."/>
            <person name="Chertkov O."/>
            <person name="Lapidus A."/>
            <person name="Copeland A."/>
            <person name="Glavina Del Rio T."/>
            <person name="Nolan M."/>
            <person name="Lucas S."/>
            <person name="Tice H."/>
            <person name="Cheng J.F."/>
            <person name="Han C."/>
            <person name="Detter J.C."/>
            <person name="Bruce D."/>
            <person name="Goodwin L."/>
            <person name="Pitluck S."/>
            <person name="Pati A."/>
            <person name="Liolios K."/>
            <person name="Ivanova N."/>
            <person name="Mavromatis K."/>
            <person name="Mikhailova N."/>
            <person name="Chen A."/>
            <person name="Palaniappan K."/>
            <person name="Land M."/>
            <person name="Hauser L."/>
            <person name="Chang Y.J."/>
            <person name="Jeffries C.D."/>
            <person name="Brettin T."/>
            <person name="Goker M."/>
            <person name="Beck B."/>
            <person name="Bristow J."/>
            <person name="Eisen J.A."/>
            <person name="Markowitz V."/>
            <person name="Hugenholtz P."/>
            <person name="Kyrpides N.C."/>
            <person name="Klenk H.P."/>
            <person name="Chen F."/>
        </authorList>
    </citation>
    <scope>NUCLEOTIDE SEQUENCE [LARGE SCALE GENOMIC DNA]</scope>
    <source>
        <strain evidence="2">ATCC 33386 / NCTC 11300</strain>
    </source>
</reference>
<dbReference type="KEGG" id="str:Sterm_0897"/>
<dbReference type="AlphaFoldDB" id="D1AR79"/>
<sequence>MKKIILGMLIILTSLSFSNNLDKYESKRVFDKNIEVLLTGNYDKYKDDPEMVRALGEIDKKSETKMSEEVLLSYKNNQYKVTDVKENKYKSELTVLVTYCSFLDVLQDEPLEELQIEIFNKFQEVVDESGKTEEELEDEYVKVLLNVLYEKYKEKAQKRRK</sequence>
<dbReference type="RefSeq" id="WP_012860363.1">
    <property type="nucleotide sequence ID" value="NC_013517.1"/>
</dbReference>
<dbReference type="HOGENOM" id="CLU_123345_0_0_0"/>
<name>D1AR79_SEBTE</name>
<proteinExistence type="predicted"/>
<reference evidence="2" key="1">
    <citation type="submission" date="2009-09" db="EMBL/GenBank/DDBJ databases">
        <title>The complete chromosome of Sebaldella termitidis ATCC 33386.</title>
        <authorList>
            <consortium name="US DOE Joint Genome Institute (JGI-PGF)"/>
            <person name="Lucas S."/>
            <person name="Copeland A."/>
            <person name="Lapidus A."/>
            <person name="Glavina del Rio T."/>
            <person name="Dalin E."/>
            <person name="Tice H."/>
            <person name="Bruce D."/>
            <person name="Goodwin L."/>
            <person name="Pitluck S."/>
            <person name="Kyrpides N."/>
            <person name="Mavromatis K."/>
            <person name="Ivanova N."/>
            <person name="Mikhailova N."/>
            <person name="Sims D."/>
            <person name="Meincke L."/>
            <person name="Brettin T."/>
            <person name="Detter J.C."/>
            <person name="Han C."/>
            <person name="Larimer F."/>
            <person name="Land M."/>
            <person name="Hauser L."/>
            <person name="Markowitz V."/>
            <person name="Cheng J.F."/>
            <person name="Hugenholtz P."/>
            <person name="Woyke T."/>
            <person name="Wu D."/>
            <person name="Eisen J.A."/>
        </authorList>
    </citation>
    <scope>NUCLEOTIDE SEQUENCE [LARGE SCALE GENOMIC DNA]</scope>
    <source>
        <strain evidence="2">ATCC 33386 / NCTC 11300</strain>
    </source>
</reference>
<evidence type="ECO:0000313" key="1">
    <source>
        <dbReference type="EMBL" id="ACZ07767.1"/>
    </source>
</evidence>
<organism evidence="1 2">
    <name type="scientific">Sebaldella termitidis (strain ATCC 33386 / NCTC 11300)</name>
    <dbReference type="NCBI Taxonomy" id="526218"/>
    <lineage>
        <taxon>Bacteria</taxon>
        <taxon>Fusobacteriati</taxon>
        <taxon>Fusobacteriota</taxon>
        <taxon>Fusobacteriia</taxon>
        <taxon>Fusobacteriales</taxon>
        <taxon>Leptotrichiaceae</taxon>
        <taxon>Sebaldella</taxon>
    </lineage>
</organism>
<evidence type="ECO:0000313" key="2">
    <source>
        <dbReference type="Proteomes" id="UP000000845"/>
    </source>
</evidence>
<dbReference type="STRING" id="526218.Sterm_0897"/>
<dbReference type="EMBL" id="CP001739">
    <property type="protein sequence ID" value="ACZ07767.1"/>
    <property type="molecule type" value="Genomic_DNA"/>
</dbReference>
<accession>D1AR79</accession>
<dbReference type="Proteomes" id="UP000000845">
    <property type="component" value="Chromosome"/>
</dbReference>